<evidence type="ECO:0000256" key="1">
    <source>
        <dbReference type="ARBA" id="ARBA00004937"/>
    </source>
</evidence>
<dbReference type="InterPro" id="IPR022674">
    <property type="entry name" value="G6P_DH_NAD-bd"/>
</dbReference>
<dbReference type="GO" id="GO:0006006">
    <property type="term" value="P:glucose metabolic process"/>
    <property type="evidence" value="ECO:0007669"/>
    <property type="project" value="UniProtKB-KW"/>
</dbReference>
<dbReference type="PANTHER" id="PTHR23429:SF0">
    <property type="entry name" value="GLUCOSE-6-PHOSPHATE 1-DEHYDROGENASE"/>
    <property type="match status" value="1"/>
</dbReference>
<evidence type="ECO:0000259" key="7">
    <source>
        <dbReference type="Pfam" id="PF00479"/>
    </source>
</evidence>
<evidence type="ECO:0000256" key="4">
    <source>
        <dbReference type="ARBA" id="ARBA00023002"/>
    </source>
</evidence>
<feature type="domain" description="Glucose-6-phosphate dehydrogenase NAD-binding" evidence="7">
    <location>
        <begin position="14"/>
        <end position="191"/>
    </location>
</feature>
<dbReference type="SUPFAM" id="SSF55347">
    <property type="entry name" value="Glyceraldehyde-3-phosphate dehydrogenase-like, C-terminal domain"/>
    <property type="match status" value="1"/>
</dbReference>
<sequence length="495" mass="57396">MSKQTKYIPCLITIFGATGDLSHRKLFPSLFHLFQQDNLDEHIAIIGIGRRDYTNEIFREQVKASIESHVEDTTQIDKFMEHVYYFKHDVSDEQSYHDLLDFSNQLDTQYQLKGNRLFYLAMAPQFFGIISDYLKSSGLTETNGFKRLVIEKPFGSDLKSAEQLNNQLRQSFKEEEIYRIDHYLGKDMVQNIEVLRFANAMFEPLWNNKYISNIQVTSSEILGVEDRGGYYESSGALKDMVQNHMLQMVALLAMEAPISLKSEDIRAEKVKVLKSLRQLKPEEVKKNFVRGQYDRGYINGEEVKAYREEDRVAEDSNTPTFVSGRLTIDNFRWAGVPFYIRTGKRMKSKTIQVVVEFKEVPMNLYYQTDKLLDSNLLVINIQPNEGISLHLNAKKNIQGIDTEPVQLSYALSAQDKMNTVDAYENLLFDCLKGDATNFTHWEELKSTWKFVDIIQDEWTMNEPSCFPNYQSGTNGPLESDLLLSRDGNHWWDDIQ</sequence>
<dbReference type="HAMAP" id="MF_00966">
    <property type="entry name" value="G6PD"/>
    <property type="match status" value="1"/>
</dbReference>
<feature type="binding site" evidence="6">
    <location>
        <position position="186"/>
    </location>
    <ligand>
        <name>substrate</name>
    </ligand>
</feature>
<feature type="active site" description="Proton acceptor" evidence="6">
    <location>
        <position position="244"/>
    </location>
</feature>
<dbReference type="Pfam" id="PF00479">
    <property type="entry name" value="G6PD_N"/>
    <property type="match status" value="1"/>
</dbReference>
<dbReference type="GO" id="GO:0004345">
    <property type="term" value="F:glucose-6-phosphate dehydrogenase activity"/>
    <property type="evidence" value="ECO:0007669"/>
    <property type="project" value="UniProtKB-UniRule"/>
</dbReference>
<gene>
    <name evidence="6" type="primary">zwf</name>
    <name evidence="9" type="ORF">E2558_04095</name>
</gene>
<dbReference type="PIRSF" id="PIRSF000110">
    <property type="entry name" value="G6PD"/>
    <property type="match status" value="1"/>
</dbReference>
<feature type="domain" description="Glucose-6-phosphate dehydrogenase C-terminal" evidence="8">
    <location>
        <begin position="194"/>
        <end position="491"/>
    </location>
</feature>
<keyword evidence="5 6" id="KW-0119">Carbohydrate metabolism</keyword>
<dbReference type="GO" id="GO:0005829">
    <property type="term" value="C:cytosol"/>
    <property type="evidence" value="ECO:0007669"/>
    <property type="project" value="TreeGrafter"/>
</dbReference>
<dbReference type="EMBL" id="SRPJ01000001">
    <property type="protein sequence ID" value="TGN28831.1"/>
    <property type="molecule type" value="Genomic_DNA"/>
</dbReference>
<feature type="binding site" evidence="6">
    <location>
        <position position="220"/>
    </location>
    <ligand>
        <name>substrate</name>
    </ligand>
</feature>
<comment type="caution">
    <text evidence="9">The sequence shown here is derived from an EMBL/GenBank/DDBJ whole genome shotgun (WGS) entry which is preliminary data.</text>
</comment>
<dbReference type="EC" id="1.1.1.49" evidence="6"/>
<evidence type="ECO:0000256" key="5">
    <source>
        <dbReference type="ARBA" id="ARBA00023277"/>
    </source>
</evidence>
<dbReference type="SUPFAM" id="SSF51735">
    <property type="entry name" value="NAD(P)-binding Rossmann-fold domains"/>
    <property type="match status" value="1"/>
</dbReference>
<dbReference type="InterPro" id="IPR001282">
    <property type="entry name" value="G6P_DH"/>
</dbReference>
<feature type="binding site" evidence="6">
    <location>
        <position position="239"/>
    </location>
    <ligand>
        <name>substrate</name>
    </ligand>
</feature>
<feature type="binding site" evidence="6">
    <location>
        <begin position="89"/>
        <end position="90"/>
    </location>
    <ligand>
        <name>NADP(+)</name>
        <dbReference type="ChEBI" id="CHEBI:58349"/>
    </ligand>
</feature>
<comment type="catalytic activity">
    <reaction evidence="6">
        <text>D-glucose 6-phosphate + NADP(+) = 6-phospho-D-glucono-1,5-lactone + NADPH + H(+)</text>
        <dbReference type="Rhea" id="RHEA:15841"/>
        <dbReference type="ChEBI" id="CHEBI:15378"/>
        <dbReference type="ChEBI" id="CHEBI:57783"/>
        <dbReference type="ChEBI" id="CHEBI:57955"/>
        <dbReference type="ChEBI" id="CHEBI:58349"/>
        <dbReference type="ChEBI" id="CHEBI:61548"/>
        <dbReference type="EC" id="1.1.1.49"/>
    </reaction>
</comment>
<dbReference type="RefSeq" id="WP_126566932.1">
    <property type="nucleotide sequence ID" value="NZ_BMCY01000001.1"/>
</dbReference>
<dbReference type="Gene3D" id="3.40.50.720">
    <property type="entry name" value="NAD(P)-binding Rossmann-like Domain"/>
    <property type="match status" value="1"/>
</dbReference>
<dbReference type="Gene3D" id="3.30.360.10">
    <property type="entry name" value="Dihydrodipicolinate Reductase, domain 2"/>
    <property type="match status" value="1"/>
</dbReference>
<accession>A0A4Z1C971</accession>
<dbReference type="AlphaFoldDB" id="A0A4Z1C971"/>
<dbReference type="Proteomes" id="UP000297459">
    <property type="component" value="Unassembled WGS sequence"/>
</dbReference>
<comment type="similarity">
    <text evidence="6">Belongs to the glucose-6-phosphate dehydrogenase family.</text>
</comment>
<evidence type="ECO:0000256" key="2">
    <source>
        <dbReference type="ARBA" id="ARBA00022526"/>
    </source>
</evidence>
<feature type="binding site" evidence="6">
    <location>
        <position position="152"/>
    </location>
    <ligand>
        <name>NADP(+)</name>
        <dbReference type="ChEBI" id="CHEBI:58349"/>
    </ligand>
</feature>
<dbReference type="Pfam" id="PF02781">
    <property type="entry name" value="G6PD_C"/>
    <property type="match status" value="1"/>
</dbReference>
<organism evidence="9 10">
    <name type="scientific">Staphylococcus pragensis</name>
    <dbReference type="NCBI Taxonomy" id="1611836"/>
    <lineage>
        <taxon>Bacteria</taxon>
        <taxon>Bacillati</taxon>
        <taxon>Bacillota</taxon>
        <taxon>Bacilli</taxon>
        <taxon>Bacillales</taxon>
        <taxon>Staphylococcaceae</taxon>
        <taxon>Staphylococcus</taxon>
    </lineage>
</organism>
<comment type="pathway">
    <text evidence="1 6">Carbohydrate degradation; pentose phosphate pathway; D-ribulose 5-phosphate from D-glucose 6-phosphate (oxidative stage): step 1/3.</text>
</comment>
<evidence type="ECO:0000256" key="6">
    <source>
        <dbReference type="HAMAP-Rule" id="MF_00966"/>
    </source>
</evidence>
<dbReference type="GO" id="GO:0050661">
    <property type="term" value="F:NADP binding"/>
    <property type="evidence" value="ECO:0007669"/>
    <property type="project" value="UniProtKB-UniRule"/>
</dbReference>
<feature type="binding site" evidence="6">
    <location>
        <position position="344"/>
    </location>
    <ligand>
        <name>substrate</name>
    </ligand>
</feature>
<comment type="caution">
    <text evidence="6">Lacks conserved residue(s) required for the propagation of feature annotation.</text>
</comment>
<dbReference type="PRINTS" id="PR00079">
    <property type="entry name" value="G6PDHDRGNASE"/>
</dbReference>
<dbReference type="GO" id="GO:0009051">
    <property type="term" value="P:pentose-phosphate shunt, oxidative branch"/>
    <property type="evidence" value="ECO:0007669"/>
    <property type="project" value="TreeGrafter"/>
</dbReference>
<dbReference type="PANTHER" id="PTHR23429">
    <property type="entry name" value="GLUCOSE-6-PHOSPHATE 1-DEHYDROGENASE G6PD"/>
    <property type="match status" value="1"/>
</dbReference>
<keyword evidence="2 6" id="KW-0313">Glucose metabolism</keyword>
<feature type="binding site" evidence="6">
    <location>
        <position position="182"/>
    </location>
    <ligand>
        <name>substrate</name>
    </ligand>
</feature>
<feature type="binding site" evidence="6">
    <location>
        <position position="50"/>
    </location>
    <ligand>
        <name>NADP(+)</name>
        <dbReference type="ChEBI" id="CHEBI:58349"/>
    </ligand>
</feature>
<keyword evidence="10" id="KW-1185">Reference proteome</keyword>
<evidence type="ECO:0000259" key="8">
    <source>
        <dbReference type="Pfam" id="PF02781"/>
    </source>
</evidence>
<dbReference type="InterPro" id="IPR022675">
    <property type="entry name" value="G6P_DH_C"/>
</dbReference>
<feature type="binding site" evidence="6">
    <location>
        <position position="349"/>
    </location>
    <ligand>
        <name>substrate</name>
    </ligand>
</feature>
<dbReference type="UniPathway" id="UPA00115">
    <property type="reaction ID" value="UER00408"/>
</dbReference>
<evidence type="ECO:0000256" key="3">
    <source>
        <dbReference type="ARBA" id="ARBA00022857"/>
    </source>
</evidence>
<proteinExistence type="inferred from homology"/>
<protein>
    <recommendedName>
        <fullName evidence="6">Glucose-6-phosphate 1-dehydrogenase</fullName>
        <shortName evidence="6">G6PD</shortName>
        <ecNumber evidence="6">1.1.1.49</ecNumber>
    </recommendedName>
</protein>
<dbReference type="NCBIfam" id="TIGR00871">
    <property type="entry name" value="zwf"/>
    <property type="match status" value="1"/>
</dbReference>
<dbReference type="InterPro" id="IPR036291">
    <property type="entry name" value="NAD(P)-bd_dom_sf"/>
</dbReference>
<reference evidence="9 10" key="1">
    <citation type="submission" date="2019-04" db="EMBL/GenBank/DDBJ databases">
        <title>Genomic characterization of Staphylococcus petrasii strains.</title>
        <authorList>
            <person name="Vrbovska V."/>
            <person name="Kovarovic V."/>
            <person name="Maslanova I."/>
            <person name="Indrakova A."/>
            <person name="Petras P."/>
            <person name="Sedo O."/>
            <person name="Svec P."/>
            <person name="Fisarova L."/>
            <person name="Sedlacek I."/>
            <person name="Doskar J."/>
            <person name="Pantucek R."/>
        </authorList>
    </citation>
    <scope>NUCLEOTIDE SEQUENCE [LARGE SCALE GENOMIC DNA]</scope>
    <source>
        <strain evidence="9 10">CCM 8529</strain>
    </source>
</reference>
<keyword evidence="3 6" id="KW-0521">NADP</keyword>
<comment type="function">
    <text evidence="6">Catalyzes the oxidation of glucose 6-phosphate to 6-phosphogluconolactone.</text>
</comment>
<name>A0A4Z1C971_9STAP</name>
<evidence type="ECO:0000313" key="9">
    <source>
        <dbReference type="EMBL" id="TGN28831.1"/>
    </source>
</evidence>
<evidence type="ECO:0000313" key="10">
    <source>
        <dbReference type="Proteomes" id="UP000297459"/>
    </source>
</evidence>
<keyword evidence="4 6" id="KW-0560">Oxidoreductase</keyword>